<dbReference type="Gene3D" id="3.40.50.1170">
    <property type="entry name" value="L-asparaginase, N-terminal domain"/>
    <property type="match status" value="1"/>
</dbReference>
<evidence type="ECO:0000259" key="3">
    <source>
        <dbReference type="Pfam" id="PF00710"/>
    </source>
</evidence>
<evidence type="ECO:0000313" key="5">
    <source>
        <dbReference type="EMBL" id="KAG5184818.1"/>
    </source>
</evidence>
<dbReference type="InterPro" id="IPR027473">
    <property type="entry name" value="L-asparaginase_C"/>
</dbReference>
<dbReference type="Gene3D" id="3.40.50.40">
    <property type="match status" value="1"/>
</dbReference>
<dbReference type="InterPro" id="IPR027474">
    <property type="entry name" value="L-asparaginase_N"/>
</dbReference>
<gene>
    <name evidence="5" type="ORF">JKP88DRAFT_260595</name>
</gene>
<dbReference type="InterPro" id="IPR040919">
    <property type="entry name" value="Asparaginase_C"/>
</dbReference>
<feature type="domain" description="L-asparaginase N-terminal" evidence="3">
    <location>
        <begin position="28"/>
        <end position="117"/>
    </location>
</feature>
<feature type="domain" description="Asparaginase/glutaminase C-terminal" evidence="4">
    <location>
        <begin position="183"/>
        <end position="299"/>
    </location>
</feature>
<name>A0A835Z9K3_9STRA</name>
<keyword evidence="6" id="KW-1185">Reference proteome</keyword>
<dbReference type="Proteomes" id="UP000664859">
    <property type="component" value="Unassembled WGS sequence"/>
</dbReference>
<dbReference type="InterPro" id="IPR036152">
    <property type="entry name" value="Asp/glu_Ase-like_sf"/>
</dbReference>
<reference evidence="5" key="1">
    <citation type="submission" date="2021-02" db="EMBL/GenBank/DDBJ databases">
        <title>First Annotated Genome of the Yellow-green Alga Tribonema minus.</title>
        <authorList>
            <person name="Mahan K.M."/>
        </authorList>
    </citation>
    <scope>NUCLEOTIDE SEQUENCE</scope>
    <source>
        <strain evidence="5">UTEX B ZZ1240</strain>
    </source>
</reference>
<evidence type="ECO:0000259" key="4">
    <source>
        <dbReference type="Pfam" id="PF17763"/>
    </source>
</evidence>
<dbReference type="GO" id="GO:0004067">
    <property type="term" value="F:asparaginase activity"/>
    <property type="evidence" value="ECO:0007669"/>
    <property type="project" value="UniProtKB-UniRule"/>
</dbReference>
<proteinExistence type="predicted"/>
<dbReference type="FunFam" id="3.40.50.40:FF:000001">
    <property type="entry name" value="L-asparaginase 1"/>
    <property type="match status" value="1"/>
</dbReference>
<evidence type="ECO:0000313" key="6">
    <source>
        <dbReference type="Proteomes" id="UP000664859"/>
    </source>
</evidence>
<dbReference type="SUPFAM" id="SSF53774">
    <property type="entry name" value="Glutaminase/Asparaginase"/>
    <property type="match status" value="1"/>
</dbReference>
<dbReference type="Pfam" id="PF17763">
    <property type="entry name" value="Asparaginase_C"/>
    <property type="match status" value="1"/>
</dbReference>
<protein>
    <recommendedName>
        <fullName evidence="1">asparaginase</fullName>
        <ecNumber evidence="1">3.5.1.1</ecNumber>
    </recommendedName>
</protein>
<evidence type="ECO:0000256" key="2">
    <source>
        <dbReference type="ARBA" id="ARBA00022801"/>
    </source>
</evidence>
<dbReference type="InterPro" id="IPR006034">
    <property type="entry name" value="Asparaginase/glutaminase-like"/>
</dbReference>
<accession>A0A835Z9K3</accession>
<dbReference type="OrthoDB" id="427002at2759"/>
<sequence length="342" mass="37087">MQKDDTGSLAPKPGFFTERIFMLEELVRAEMPTFDVVEYSPLLDSSCFTPDDWKNVATDIGAAYDRYKGFVVCMGTDTMAYAASALSFMLENLGKPVVFTGSQIPFVEAYNDARRNVCLFFSDRLLRGNRACKMHATGLQAFESPNFPPLATLDVHVQYRRELALPRPAAPLRLHTHMDSHIIALKLIPGFDDEALLSLVSHSMTLKAIVLLAYGTGNSPNRREGFLQFVRLARQRCILIVAITQCPQGGVSLDTYAVGKHLKGLGVVSGGDMTTEAAVTKLAFLFSAHSDVDSVAAAMAADLRGELSARPALSHVELVSRARGRGGGLMTRAAAASIASKL</sequence>
<dbReference type="AlphaFoldDB" id="A0A835Z9K3"/>
<dbReference type="Pfam" id="PF00710">
    <property type="entry name" value="Asparaginase"/>
    <property type="match status" value="1"/>
</dbReference>
<dbReference type="InterPro" id="IPR037152">
    <property type="entry name" value="L-asparaginase_N_sf"/>
</dbReference>
<dbReference type="GO" id="GO:0009066">
    <property type="term" value="P:aspartate family amino acid metabolic process"/>
    <property type="evidence" value="ECO:0007669"/>
    <property type="project" value="UniProtKB-ARBA"/>
</dbReference>
<dbReference type="EMBL" id="JAFCMP010000149">
    <property type="protein sequence ID" value="KAG5184818.1"/>
    <property type="molecule type" value="Genomic_DNA"/>
</dbReference>
<dbReference type="CDD" id="cd08963">
    <property type="entry name" value="L-asparaginase_I"/>
    <property type="match status" value="1"/>
</dbReference>
<dbReference type="PANTHER" id="PTHR11707:SF28">
    <property type="entry name" value="60 KDA LYSOPHOSPHOLIPASE"/>
    <property type="match status" value="1"/>
</dbReference>
<comment type="caution">
    <text evidence="5">The sequence shown here is derived from an EMBL/GenBank/DDBJ whole genome shotgun (WGS) entry which is preliminary data.</text>
</comment>
<dbReference type="PANTHER" id="PTHR11707">
    <property type="entry name" value="L-ASPARAGINASE"/>
    <property type="match status" value="1"/>
</dbReference>
<dbReference type="SMART" id="SM00870">
    <property type="entry name" value="Asparaginase"/>
    <property type="match status" value="1"/>
</dbReference>
<dbReference type="PROSITE" id="PS51732">
    <property type="entry name" value="ASN_GLN_ASE_3"/>
    <property type="match status" value="1"/>
</dbReference>
<dbReference type="EC" id="3.5.1.1" evidence="1"/>
<evidence type="ECO:0000256" key="1">
    <source>
        <dbReference type="ARBA" id="ARBA00012920"/>
    </source>
</evidence>
<dbReference type="InterPro" id="IPR041725">
    <property type="entry name" value="L-asparaginase_I"/>
</dbReference>
<dbReference type="PIRSF" id="PIRSF500176">
    <property type="entry name" value="L_ASNase"/>
    <property type="match status" value="1"/>
</dbReference>
<keyword evidence="2" id="KW-0378">Hydrolase</keyword>
<dbReference type="PIRSF" id="PIRSF001220">
    <property type="entry name" value="L-ASNase_gatD"/>
    <property type="match status" value="1"/>
</dbReference>
<organism evidence="5 6">
    <name type="scientific">Tribonema minus</name>
    <dbReference type="NCBI Taxonomy" id="303371"/>
    <lineage>
        <taxon>Eukaryota</taxon>
        <taxon>Sar</taxon>
        <taxon>Stramenopiles</taxon>
        <taxon>Ochrophyta</taxon>
        <taxon>PX clade</taxon>
        <taxon>Xanthophyceae</taxon>
        <taxon>Tribonematales</taxon>
        <taxon>Tribonemataceae</taxon>
        <taxon>Tribonema</taxon>
    </lineage>
</organism>